<protein>
    <submittedName>
        <fullName evidence="2">Phospholipid:diacylglycerol acyltransferase</fullName>
        <ecNumber evidence="2">2.3.1.158</ecNumber>
    </submittedName>
</protein>
<dbReference type="SUPFAM" id="SSF53474">
    <property type="entry name" value="alpha/beta-Hydrolases"/>
    <property type="match status" value="1"/>
</dbReference>
<dbReference type="PANTHER" id="PTHR11440">
    <property type="entry name" value="LECITHIN-CHOLESTEROL ACYLTRANSFERASE-RELATED"/>
    <property type="match status" value="1"/>
</dbReference>
<feature type="compositionally biased region" description="Basic and acidic residues" evidence="1">
    <location>
        <begin position="62"/>
        <end position="71"/>
    </location>
</feature>
<dbReference type="Proteomes" id="UP000198406">
    <property type="component" value="Unassembled WGS sequence"/>
</dbReference>
<dbReference type="OrthoDB" id="190846at2759"/>
<dbReference type="EMBL" id="BDSP01000136">
    <property type="protein sequence ID" value="GAX19192.1"/>
    <property type="molecule type" value="Genomic_DNA"/>
</dbReference>
<dbReference type="GO" id="GO:0046027">
    <property type="term" value="F:phospholipid:diacylglycerol acyltransferase activity"/>
    <property type="evidence" value="ECO:0007669"/>
    <property type="project" value="UniProtKB-EC"/>
</dbReference>
<dbReference type="InterPro" id="IPR003386">
    <property type="entry name" value="LACT/PDAT_acylTrfase"/>
</dbReference>
<dbReference type="AlphaFoldDB" id="A0A1Z5JZ87"/>
<evidence type="ECO:0000313" key="2">
    <source>
        <dbReference type="EMBL" id="GAX19192.1"/>
    </source>
</evidence>
<sequence>MSITRQSHDNGDPHDLRSNSPAVSEISQLEGLSVASQSSTPMSDDESPDETSFEKVGNGAELRQEDAVSSKDKTRERRKLFDFKIKRRHLVALLFLVISWKGKDSVEQFNVDEFLNQTIFQNLNETMFPLSNYLDQEKKRPGYQLTLKGARAKYPVVMIPGFVTSGLEVWQSKECGKKFFRQRLWTAITAARSFILDKECWGQHMMLDPVTGGDPEGISLRAAQGFEAADYFVGNYWVWGKLIVNLGDIGYNPSIMSMEPYDWRLSFQMVEKRDGYLTKLKSKIEAMHKTTGMKVVLATHSMGAMLVHYFFAWVTTPEQHGGGGGGKDWVDKHVHTYVNIAGSHLGVPKAASALFSGEMSDTVLTGMMANVVENFFSRRRRRDLWTTWGSLWAMLPKGGDRLWGVGADLCSNRSQDDPFCPENSSISPMFHIKQLNRSSTEAQAADLTSDTSPRTELELLAANFAQQESHTAEEINSFLIKYGAGRGSDTSAYRDFALNIQGRKSSQSWHDVTITPLPHAPTMKIFCLYGIGNPTERAYHYQEWSNDNEEGMETPHPSAVLDVTFNDEALNTTFGTRFVDGDGSVPLLSLGYICADAWRRPETKLNPSRSKVVTREYAHASEFRVDDPMRGGPESSDHVDILGNDHMTYDFLRIVSDFEQEEVEEDHITSDIMEIAQRINESPLGGVRREPDKLENWKTFLNL</sequence>
<evidence type="ECO:0000256" key="1">
    <source>
        <dbReference type="SAM" id="MobiDB-lite"/>
    </source>
</evidence>
<dbReference type="Pfam" id="PF02450">
    <property type="entry name" value="LCAT"/>
    <property type="match status" value="1"/>
</dbReference>
<dbReference type="EC" id="2.3.1.158" evidence="2"/>
<feature type="compositionally biased region" description="Polar residues" evidence="1">
    <location>
        <begin position="18"/>
        <end position="27"/>
    </location>
</feature>
<gene>
    <name evidence="2" type="ORF">FisN_4Lh222</name>
</gene>
<comment type="caution">
    <text evidence="2">The sequence shown here is derived from an EMBL/GenBank/DDBJ whole genome shotgun (WGS) entry which is preliminary data.</text>
</comment>
<proteinExistence type="predicted"/>
<dbReference type="GO" id="GO:0006629">
    <property type="term" value="P:lipid metabolic process"/>
    <property type="evidence" value="ECO:0007669"/>
    <property type="project" value="InterPro"/>
</dbReference>
<dbReference type="Gene3D" id="3.40.50.1820">
    <property type="entry name" value="alpha/beta hydrolase"/>
    <property type="match status" value="1"/>
</dbReference>
<dbReference type="InterPro" id="IPR029058">
    <property type="entry name" value="AB_hydrolase_fold"/>
</dbReference>
<keyword evidence="3" id="KW-1185">Reference proteome</keyword>
<reference evidence="2 3" key="1">
    <citation type="journal article" date="2015" name="Plant Cell">
        <title>Oil accumulation by the oleaginous diatom Fistulifera solaris as revealed by the genome and transcriptome.</title>
        <authorList>
            <person name="Tanaka T."/>
            <person name="Maeda Y."/>
            <person name="Veluchamy A."/>
            <person name="Tanaka M."/>
            <person name="Abida H."/>
            <person name="Marechal E."/>
            <person name="Bowler C."/>
            <person name="Muto M."/>
            <person name="Sunaga Y."/>
            <person name="Tanaka M."/>
            <person name="Yoshino T."/>
            <person name="Taniguchi T."/>
            <person name="Fukuda Y."/>
            <person name="Nemoto M."/>
            <person name="Matsumoto M."/>
            <person name="Wong P.S."/>
            <person name="Aburatani S."/>
            <person name="Fujibuchi W."/>
        </authorList>
    </citation>
    <scope>NUCLEOTIDE SEQUENCE [LARGE SCALE GENOMIC DNA]</scope>
    <source>
        <strain evidence="2 3">JPCC DA0580</strain>
    </source>
</reference>
<feature type="region of interest" description="Disordered" evidence="1">
    <location>
        <begin position="1"/>
        <end position="71"/>
    </location>
</feature>
<evidence type="ECO:0000313" key="3">
    <source>
        <dbReference type="Proteomes" id="UP000198406"/>
    </source>
</evidence>
<name>A0A1Z5JZ87_FISSO</name>
<keyword evidence="2" id="KW-0808">Transferase</keyword>
<dbReference type="InParanoid" id="A0A1Z5JZ87"/>
<dbReference type="GO" id="GO:0008374">
    <property type="term" value="F:O-acyltransferase activity"/>
    <property type="evidence" value="ECO:0007669"/>
    <property type="project" value="InterPro"/>
</dbReference>
<keyword evidence="2" id="KW-0012">Acyltransferase</keyword>
<organism evidence="2 3">
    <name type="scientific">Fistulifera solaris</name>
    <name type="common">Oleaginous diatom</name>
    <dbReference type="NCBI Taxonomy" id="1519565"/>
    <lineage>
        <taxon>Eukaryota</taxon>
        <taxon>Sar</taxon>
        <taxon>Stramenopiles</taxon>
        <taxon>Ochrophyta</taxon>
        <taxon>Bacillariophyta</taxon>
        <taxon>Bacillariophyceae</taxon>
        <taxon>Bacillariophycidae</taxon>
        <taxon>Naviculales</taxon>
        <taxon>Naviculaceae</taxon>
        <taxon>Fistulifera</taxon>
    </lineage>
</organism>
<feature type="compositionally biased region" description="Basic and acidic residues" evidence="1">
    <location>
        <begin position="1"/>
        <end position="17"/>
    </location>
</feature>
<accession>A0A1Z5JZ87</accession>